<dbReference type="Proteomes" id="UP000603453">
    <property type="component" value="Unassembled WGS sequence"/>
</dbReference>
<name>A0A8H7RPU1_9FUNG</name>
<accession>A0A8H7RPU1</accession>
<organism evidence="1 2">
    <name type="scientific">Mucor saturninus</name>
    <dbReference type="NCBI Taxonomy" id="64648"/>
    <lineage>
        <taxon>Eukaryota</taxon>
        <taxon>Fungi</taxon>
        <taxon>Fungi incertae sedis</taxon>
        <taxon>Mucoromycota</taxon>
        <taxon>Mucoromycotina</taxon>
        <taxon>Mucoromycetes</taxon>
        <taxon>Mucorales</taxon>
        <taxon>Mucorineae</taxon>
        <taxon>Mucoraceae</taxon>
        <taxon>Mucor</taxon>
    </lineage>
</organism>
<protein>
    <submittedName>
        <fullName evidence="1">Uncharacterized protein</fullName>
    </submittedName>
</protein>
<comment type="caution">
    <text evidence="1">The sequence shown here is derived from an EMBL/GenBank/DDBJ whole genome shotgun (WGS) entry which is preliminary data.</text>
</comment>
<proteinExistence type="predicted"/>
<evidence type="ECO:0000313" key="2">
    <source>
        <dbReference type="Proteomes" id="UP000603453"/>
    </source>
</evidence>
<dbReference type="AlphaFoldDB" id="A0A8H7RPU1"/>
<keyword evidence="2" id="KW-1185">Reference proteome</keyword>
<evidence type="ECO:0000313" key="1">
    <source>
        <dbReference type="EMBL" id="KAG2214440.1"/>
    </source>
</evidence>
<reference evidence="1" key="1">
    <citation type="submission" date="2020-12" db="EMBL/GenBank/DDBJ databases">
        <title>Metabolic potential, ecology and presence of endohyphal bacteria is reflected in genomic diversity of Mucoromycotina.</title>
        <authorList>
            <person name="Muszewska A."/>
            <person name="Okrasinska A."/>
            <person name="Steczkiewicz K."/>
            <person name="Drgas O."/>
            <person name="Orlowska M."/>
            <person name="Perlinska-Lenart U."/>
            <person name="Aleksandrzak-Piekarczyk T."/>
            <person name="Szatraj K."/>
            <person name="Zielenkiewicz U."/>
            <person name="Pilsyk S."/>
            <person name="Malc E."/>
            <person name="Mieczkowski P."/>
            <person name="Kruszewska J.S."/>
            <person name="Biernat P."/>
            <person name="Pawlowska J."/>
        </authorList>
    </citation>
    <scope>NUCLEOTIDE SEQUENCE</scope>
    <source>
        <strain evidence="1">WA0000017839</strain>
    </source>
</reference>
<dbReference type="EMBL" id="JAEPRD010000001">
    <property type="protein sequence ID" value="KAG2214440.1"/>
    <property type="molecule type" value="Genomic_DNA"/>
</dbReference>
<sequence>MNMFALLRWSWEASPQNKACLDLNDPLSEEVNKYFRPCTVDPGRWDPYVSYHGGTDIRRLSAIEYYNMGTVTRMKEQR</sequence>
<gene>
    <name evidence="1" type="ORF">INT47_000996</name>
</gene>
<dbReference type="OrthoDB" id="2283865at2759"/>